<evidence type="ECO:0000313" key="6">
    <source>
        <dbReference type="Proteomes" id="UP001642487"/>
    </source>
</evidence>
<protein>
    <recommendedName>
        <fullName evidence="4">HhH-GPD domain-containing protein</fullName>
    </recommendedName>
</protein>
<comment type="subcellular location">
    <subcellularLocation>
        <location evidence="1">Nucleus</location>
    </subcellularLocation>
</comment>
<dbReference type="InterPro" id="IPR045138">
    <property type="entry name" value="MeCP2/MBD4"/>
</dbReference>
<feature type="region of interest" description="Disordered" evidence="3">
    <location>
        <begin position="284"/>
        <end position="305"/>
    </location>
</feature>
<feature type="compositionally biased region" description="Polar residues" evidence="3">
    <location>
        <begin position="318"/>
        <end position="334"/>
    </location>
</feature>
<feature type="compositionally biased region" description="Polar residues" evidence="3">
    <location>
        <begin position="293"/>
        <end position="305"/>
    </location>
</feature>
<evidence type="ECO:0000313" key="5">
    <source>
        <dbReference type="EMBL" id="CAK9313655.1"/>
    </source>
</evidence>
<feature type="region of interest" description="Disordered" evidence="3">
    <location>
        <begin position="318"/>
        <end position="358"/>
    </location>
</feature>
<dbReference type="PANTHER" id="PTHR15074:SF0">
    <property type="entry name" value="METHYL-CPG-BINDING DOMAIN PROTEIN 4-LIKE PROTEIN"/>
    <property type="match status" value="1"/>
</dbReference>
<proteinExistence type="predicted"/>
<reference evidence="5 6" key="1">
    <citation type="submission" date="2024-03" db="EMBL/GenBank/DDBJ databases">
        <authorList>
            <person name="Gkanogiannis A."/>
            <person name="Becerra Lopez-Lavalle L."/>
        </authorList>
    </citation>
    <scope>NUCLEOTIDE SEQUENCE [LARGE SCALE GENOMIC DNA]</scope>
</reference>
<feature type="domain" description="HhH-GPD" evidence="4">
    <location>
        <begin position="406"/>
        <end position="481"/>
    </location>
</feature>
<dbReference type="InterPro" id="IPR011257">
    <property type="entry name" value="DNA_glycosylase"/>
</dbReference>
<dbReference type="Gene3D" id="1.10.340.30">
    <property type="entry name" value="Hypothetical protein, domain 2"/>
    <property type="match status" value="1"/>
</dbReference>
<dbReference type="Pfam" id="PF00730">
    <property type="entry name" value="HhH-GPD"/>
    <property type="match status" value="1"/>
</dbReference>
<feature type="region of interest" description="Disordered" evidence="3">
    <location>
        <begin position="200"/>
        <end position="267"/>
    </location>
</feature>
<name>A0ABP0Y3Z0_9ROSI</name>
<dbReference type="SUPFAM" id="SSF48150">
    <property type="entry name" value="DNA-glycosylase"/>
    <property type="match status" value="1"/>
</dbReference>
<feature type="compositionally biased region" description="Basic and acidic residues" evidence="3">
    <location>
        <begin position="343"/>
        <end position="354"/>
    </location>
</feature>
<dbReference type="EMBL" id="OZ021745">
    <property type="protein sequence ID" value="CAK9313655.1"/>
    <property type="molecule type" value="Genomic_DNA"/>
</dbReference>
<sequence length="520" mass="59532">MTATASINPNLTPPSSSSFPDDLFSQFAFRGSSRSRFCFPPSKSTQQNPTSQDFTQNTTILMTQHSPISTVEGFQISEPKNHQNKPLARKIPICPSDDLQNCPNCEIPVTSLSSEAHEPPILTLDDLQNAKADHYPPRKPSLARRVLRFYREFGFDKKMVQTTSHSDLNLEPVQQGARVVSRYFQNSKSTQQGERIVPRYFQNSEKERAANNEDDDADFTEQTSKRSMVGGYSKRRRKYVAPSSDNSKTNQHSMGKASRSVQKSGTDRRVRIVSRYFQNSEKNLEVDREVSPCLQNSKSNQQTEQMVSRFFQKSAKQQAVNSQQEATEQLNQRAKSVKRVRKPVNERKHRDKTSSAKPRTTLSAAELFLEAYRRKSSDDTWKPPPSGIRLLQQDHAYDPWRVLVICMLLNRTTGQQAKEVIPKLFSLCPNAEAALEVSHEQIEDIIRPLGLQRKRSRTMQRLSEMYLKESWSHVTQLPGVGKYGADAHAIFCTGYWNEVVPEDHMLNYYWDFLHSIKHLL</sequence>
<accession>A0ABP0Y3Z0</accession>
<keyword evidence="6" id="KW-1185">Reference proteome</keyword>
<keyword evidence="2" id="KW-0539">Nucleus</keyword>
<dbReference type="Proteomes" id="UP001642487">
    <property type="component" value="Chromosome 11"/>
</dbReference>
<gene>
    <name evidence="5" type="ORF">CITCOLO1_LOCUS5383</name>
</gene>
<evidence type="ECO:0000256" key="2">
    <source>
        <dbReference type="ARBA" id="ARBA00023242"/>
    </source>
</evidence>
<evidence type="ECO:0000256" key="1">
    <source>
        <dbReference type="ARBA" id="ARBA00004123"/>
    </source>
</evidence>
<dbReference type="InterPro" id="IPR003265">
    <property type="entry name" value="HhH-GPD_domain"/>
</dbReference>
<evidence type="ECO:0000259" key="4">
    <source>
        <dbReference type="Pfam" id="PF00730"/>
    </source>
</evidence>
<dbReference type="PANTHER" id="PTHR15074">
    <property type="entry name" value="METHYL-CPG-BINDING PROTEIN"/>
    <property type="match status" value="1"/>
</dbReference>
<organism evidence="5 6">
    <name type="scientific">Citrullus colocynthis</name>
    <name type="common">colocynth</name>
    <dbReference type="NCBI Taxonomy" id="252529"/>
    <lineage>
        <taxon>Eukaryota</taxon>
        <taxon>Viridiplantae</taxon>
        <taxon>Streptophyta</taxon>
        <taxon>Embryophyta</taxon>
        <taxon>Tracheophyta</taxon>
        <taxon>Spermatophyta</taxon>
        <taxon>Magnoliopsida</taxon>
        <taxon>eudicotyledons</taxon>
        <taxon>Gunneridae</taxon>
        <taxon>Pentapetalae</taxon>
        <taxon>rosids</taxon>
        <taxon>fabids</taxon>
        <taxon>Cucurbitales</taxon>
        <taxon>Cucurbitaceae</taxon>
        <taxon>Benincaseae</taxon>
        <taxon>Citrullus</taxon>
    </lineage>
</organism>
<evidence type="ECO:0000256" key="3">
    <source>
        <dbReference type="SAM" id="MobiDB-lite"/>
    </source>
</evidence>
<feature type="compositionally biased region" description="Polar residues" evidence="3">
    <location>
        <begin position="243"/>
        <end position="264"/>
    </location>
</feature>